<evidence type="ECO:0000313" key="3">
    <source>
        <dbReference type="Proteomes" id="UP000070544"/>
    </source>
</evidence>
<dbReference type="InterPro" id="IPR030379">
    <property type="entry name" value="G_SEPTIN_dom"/>
</dbReference>
<dbReference type="STRING" id="1344416.A0A139APB8"/>
<dbReference type="PROSITE" id="PS51719">
    <property type="entry name" value="G_SEPTIN"/>
    <property type="match status" value="1"/>
</dbReference>
<dbReference type="AlphaFoldDB" id="A0A139APB8"/>
<reference evidence="2 3" key="1">
    <citation type="journal article" date="2015" name="Genome Biol. Evol.">
        <title>Phylogenomic analyses indicate that early fungi evolved digesting cell walls of algal ancestors of land plants.</title>
        <authorList>
            <person name="Chang Y."/>
            <person name="Wang S."/>
            <person name="Sekimoto S."/>
            <person name="Aerts A.L."/>
            <person name="Choi C."/>
            <person name="Clum A."/>
            <person name="LaButti K.M."/>
            <person name="Lindquist E.A."/>
            <person name="Yee Ngan C."/>
            <person name="Ohm R.A."/>
            <person name="Salamov A.A."/>
            <person name="Grigoriev I.V."/>
            <person name="Spatafora J.W."/>
            <person name="Berbee M.L."/>
        </authorList>
    </citation>
    <scope>NUCLEOTIDE SEQUENCE [LARGE SCALE GENOMIC DNA]</scope>
    <source>
        <strain evidence="2 3">JEL478</strain>
    </source>
</reference>
<accession>A0A139APB8</accession>
<organism evidence="2 3">
    <name type="scientific">Gonapodya prolifera (strain JEL478)</name>
    <name type="common">Monoblepharis prolifera</name>
    <dbReference type="NCBI Taxonomy" id="1344416"/>
    <lineage>
        <taxon>Eukaryota</taxon>
        <taxon>Fungi</taxon>
        <taxon>Fungi incertae sedis</taxon>
        <taxon>Chytridiomycota</taxon>
        <taxon>Chytridiomycota incertae sedis</taxon>
        <taxon>Monoblepharidomycetes</taxon>
        <taxon>Monoblepharidales</taxon>
        <taxon>Gonapodyaceae</taxon>
        <taxon>Gonapodya</taxon>
    </lineage>
</organism>
<dbReference type="SUPFAM" id="SSF52540">
    <property type="entry name" value="P-loop containing nucleoside triphosphate hydrolases"/>
    <property type="match status" value="1"/>
</dbReference>
<proteinExistence type="predicted"/>
<protein>
    <recommendedName>
        <fullName evidence="1">Septin-type G domain-containing protein</fullName>
    </recommendedName>
</protein>
<keyword evidence="3" id="KW-1185">Reference proteome</keyword>
<feature type="domain" description="Septin-type G" evidence="1">
    <location>
        <begin position="51"/>
        <end position="102"/>
    </location>
</feature>
<dbReference type="Pfam" id="PF00735">
    <property type="entry name" value="Septin"/>
    <property type="match status" value="1"/>
</dbReference>
<dbReference type="GO" id="GO:0005525">
    <property type="term" value="F:GTP binding"/>
    <property type="evidence" value="ECO:0007669"/>
    <property type="project" value="InterPro"/>
</dbReference>
<gene>
    <name evidence="2" type="ORF">M427DRAFT_195262</name>
</gene>
<name>A0A139APB8_GONPJ</name>
<dbReference type="PANTHER" id="PTHR18884">
    <property type="entry name" value="SEPTIN"/>
    <property type="match status" value="1"/>
</dbReference>
<dbReference type="Gene3D" id="3.40.50.300">
    <property type="entry name" value="P-loop containing nucleotide triphosphate hydrolases"/>
    <property type="match status" value="1"/>
</dbReference>
<evidence type="ECO:0000259" key="1">
    <source>
        <dbReference type="PROSITE" id="PS51719"/>
    </source>
</evidence>
<evidence type="ECO:0000313" key="2">
    <source>
        <dbReference type="EMBL" id="KXS18586.1"/>
    </source>
</evidence>
<sequence length="102" mass="11248">MPLEYALQYRASGQFADPGPWKQPTSVSKPLTGPLGIDSLARQRVIRSQRVPFALNVLVAGETGLGKTTFINTLFDSKLTDQWKRETIAAKTVEIKPVTFGE</sequence>
<dbReference type="OrthoDB" id="416553at2759"/>
<dbReference type="Proteomes" id="UP000070544">
    <property type="component" value="Unassembled WGS sequence"/>
</dbReference>
<dbReference type="InterPro" id="IPR027417">
    <property type="entry name" value="P-loop_NTPase"/>
</dbReference>
<dbReference type="EMBL" id="KQ965741">
    <property type="protein sequence ID" value="KXS18586.1"/>
    <property type="molecule type" value="Genomic_DNA"/>
</dbReference>